<dbReference type="SUPFAM" id="SSF55729">
    <property type="entry name" value="Acyl-CoA N-acyltransferases (Nat)"/>
    <property type="match status" value="1"/>
</dbReference>
<dbReference type="OrthoDB" id="41532at2759"/>
<protein>
    <recommendedName>
        <fullName evidence="1">N-acetyltransferase domain-containing protein</fullName>
    </recommendedName>
</protein>
<dbReference type="CDD" id="cd04301">
    <property type="entry name" value="NAT_SF"/>
    <property type="match status" value="1"/>
</dbReference>
<dbReference type="InterPro" id="IPR000182">
    <property type="entry name" value="GNAT_dom"/>
</dbReference>
<sequence length="226" mass="25578">MTANYIYSYFRVSKSDSIHDSVQKYRALRLKALQASPGSFASTYETESTFSESEWMSRLTAPGRETFICAATLHYNSSAQSDTTEWIGQLTLRGPASSQDFTLPIESGQPPQKLDEEEERWQMLSLFTLSEHRGNGLGTNLCREALDYLQNYQKYPRTVQVRLMVKPENQVTVKLYQRLGFVEAGKCTLAEALIANGDEHLLPSDLSSAKWSTRQGLIMIFKILRG</sequence>
<dbReference type="GO" id="GO:0016747">
    <property type="term" value="F:acyltransferase activity, transferring groups other than amino-acyl groups"/>
    <property type="evidence" value="ECO:0007669"/>
    <property type="project" value="InterPro"/>
</dbReference>
<dbReference type="PROSITE" id="PS51186">
    <property type="entry name" value="GNAT"/>
    <property type="match status" value="1"/>
</dbReference>
<dbReference type="Gene3D" id="3.40.630.30">
    <property type="match status" value="1"/>
</dbReference>
<reference evidence="2" key="1">
    <citation type="submission" date="2022-11" db="EMBL/GenBank/DDBJ databases">
        <authorList>
            <person name="Petersen C."/>
        </authorList>
    </citation>
    <scope>NUCLEOTIDE SEQUENCE</scope>
    <source>
        <strain evidence="2">IBT 30069</strain>
    </source>
</reference>
<gene>
    <name evidence="2" type="ORF">N7456_004102</name>
</gene>
<dbReference type="EMBL" id="JAPQKH010000003">
    <property type="protein sequence ID" value="KAJ5107427.1"/>
    <property type="molecule type" value="Genomic_DNA"/>
</dbReference>
<keyword evidence="3" id="KW-1185">Reference proteome</keyword>
<feature type="domain" description="N-acetyltransferase" evidence="1">
    <location>
        <begin position="23"/>
        <end position="203"/>
    </location>
</feature>
<dbReference type="InterPro" id="IPR016181">
    <property type="entry name" value="Acyl_CoA_acyltransferase"/>
</dbReference>
<comment type="caution">
    <text evidence="2">The sequence shown here is derived from an EMBL/GenBank/DDBJ whole genome shotgun (WGS) entry which is preliminary data.</text>
</comment>
<evidence type="ECO:0000259" key="1">
    <source>
        <dbReference type="PROSITE" id="PS51186"/>
    </source>
</evidence>
<dbReference type="Proteomes" id="UP001149165">
    <property type="component" value="Unassembled WGS sequence"/>
</dbReference>
<evidence type="ECO:0000313" key="3">
    <source>
        <dbReference type="Proteomes" id="UP001149165"/>
    </source>
</evidence>
<dbReference type="AlphaFoldDB" id="A0A9W9FVZ6"/>
<organism evidence="2 3">
    <name type="scientific">Penicillium angulare</name>
    <dbReference type="NCBI Taxonomy" id="116970"/>
    <lineage>
        <taxon>Eukaryota</taxon>
        <taxon>Fungi</taxon>
        <taxon>Dikarya</taxon>
        <taxon>Ascomycota</taxon>
        <taxon>Pezizomycotina</taxon>
        <taxon>Eurotiomycetes</taxon>
        <taxon>Eurotiomycetidae</taxon>
        <taxon>Eurotiales</taxon>
        <taxon>Aspergillaceae</taxon>
        <taxon>Penicillium</taxon>
    </lineage>
</organism>
<dbReference type="Pfam" id="PF00583">
    <property type="entry name" value="Acetyltransf_1"/>
    <property type="match status" value="1"/>
</dbReference>
<evidence type="ECO:0000313" key="2">
    <source>
        <dbReference type="EMBL" id="KAJ5107427.1"/>
    </source>
</evidence>
<proteinExistence type="predicted"/>
<accession>A0A9W9FVZ6</accession>
<reference evidence="2" key="2">
    <citation type="journal article" date="2023" name="IMA Fungus">
        <title>Comparative genomic study of the Penicillium genus elucidates a diverse pangenome and 15 lateral gene transfer events.</title>
        <authorList>
            <person name="Petersen C."/>
            <person name="Sorensen T."/>
            <person name="Nielsen M.R."/>
            <person name="Sondergaard T.E."/>
            <person name="Sorensen J.L."/>
            <person name="Fitzpatrick D.A."/>
            <person name="Frisvad J.C."/>
            <person name="Nielsen K.L."/>
        </authorList>
    </citation>
    <scope>NUCLEOTIDE SEQUENCE</scope>
    <source>
        <strain evidence="2">IBT 30069</strain>
    </source>
</reference>
<name>A0A9W9FVZ6_9EURO</name>